<feature type="domain" description="Glucose-methanol-choline oxidoreductase N-terminal" evidence="7">
    <location>
        <begin position="202"/>
        <end position="299"/>
    </location>
</feature>
<dbReference type="STRING" id="1225564.AA309_28145"/>
<accession>A0A0H1R5B7</accession>
<comment type="similarity">
    <text evidence="2">Belongs to the GMC oxidoreductase family.</text>
</comment>
<dbReference type="RefSeq" id="WP_047192338.1">
    <property type="nucleotide sequence ID" value="NZ_LCYG01000103.1"/>
</dbReference>
<comment type="caution">
    <text evidence="9">The sequence shown here is derived from an EMBL/GenBank/DDBJ whole genome shotgun (WGS) entry which is preliminary data.</text>
</comment>
<dbReference type="InterPro" id="IPR000172">
    <property type="entry name" value="GMC_OxRdtase_N"/>
</dbReference>
<comment type="cofactor">
    <cofactor evidence="1">
        <name>FAD</name>
        <dbReference type="ChEBI" id="CHEBI:57692"/>
    </cofactor>
</comment>
<dbReference type="PANTHER" id="PTHR42784:SF1">
    <property type="entry name" value="PYRANOSE 2-OXIDASE"/>
    <property type="match status" value="1"/>
</dbReference>
<keyword evidence="4" id="KW-0274">FAD</keyword>
<dbReference type="InterPro" id="IPR007867">
    <property type="entry name" value="GMC_OxRtase_C"/>
</dbReference>
<evidence type="ECO:0000256" key="2">
    <source>
        <dbReference type="ARBA" id="ARBA00010790"/>
    </source>
</evidence>
<feature type="domain" description="Glucose-methanol-choline oxidoreductase C-terminal" evidence="8">
    <location>
        <begin position="403"/>
        <end position="489"/>
    </location>
</feature>
<dbReference type="OrthoDB" id="9798604at2"/>
<dbReference type="Gene3D" id="3.50.50.60">
    <property type="entry name" value="FAD/NAD(P)-binding domain"/>
    <property type="match status" value="2"/>
</dbReference>
<reference evidence="9 10" key="1">
    <citation type="submission" date="2015-05" db="EMBL/GenBank/DDBJ databases">
        <title>Draft genome sequence of Microvirga vignae strain BR3299, a novel nitrogen fixing bacteria isolated from Brazil semi-aired region.</title>
        <authorList>
            <person name="Zilli J.E."/>
            <person name="Passos S.R."/>
            <person name="Leite J."/>
            <person name="Baldani J.I."/>
            <person name="Xavier G.R."/>
            <person name="Rumjaneck N.G."/>
            <person name="Simoes-Araujo J.L."/>
        </authorList>
    </citation>
    <scope>NUCLEOTIDE SEQUENCE [LARGE SCALE GENOMIC DNA]</scope>
    <source>
        <strain evidence="9 10">BR3299</strain>
    </source>
</reference>
<feature type="region of interest" description="Disordered" evidence="6">
    <location>
        <begin position="137"/>
        <end position="156"/>
    </location>
</feature>
<keyword evidence="10" id="KW-1185">Reference proteome</keyword>
<gene>
    <name evidence="9" type="ORF">AA309_28145</name>
</gene>
<sequence>MREQSTDILIIGSGIGGACMAAGLSTSGASVVILERGEQLPHTPHARNTRSIFVEEHYRPKEMWRDAAGKEFNPGNYYYVGGNSKFFGAVMLRYRERDFEALEHADGVSPAWPIHYQDLESWYCAAERLFQVRGALGQDPTEPAHSAPYPHPPVPDEPAIASARERLRKVGLHPFSLPLAIDIDQWLSHAKTPWDAYPDTRTGKFDAETAALAVALREPSVSLVTGAMVQRLILESDGRRIAGAEYVKNGERFVIRANIVVLSAGAINSAAILLRSATERHPGGLANRSGVVGRHFMNHNATAMLTVDPRKRNDSVYQKTIGLNDFYFDDGRGGPPLGNVQLLGRISAPVLKANLRWAPDFVLERLARHSVDWYLMSEDLPDPESQVRVDGKSIVLAWKRTNMTAHRGLIRRMKEVFRAAGYPIVLARAFDKRTPSHQCGTIRFGRDPAASALDPFCRAHDHPNLFVVDASFMPSSAAVNPSLTVAAQALRVADYIQTTRFAA</sequence>
<keyword evidence="3" id="KW-0285">Flavoprotein</keyword>
<dbReference type="GO" id="GO:0016614">
    <property type="term" value="F:oxidoreductase activity, acting on CH-OH group of donors"/>
    <property type="evidence" value="ECO:0007669"/>
    <property type="project" value="InterPro"/>
</dbReference>
<dbReference type="SUPFAM" id="SSF51905">
    <property type="entry name" value="FAD/NAD(P)-binding domain"/>
    <property type="match status" value="1"/>
</dbReference>
<dbReference type="PROSITE" id="PS51257">
    <property type="entry name" value="PROKAR_LIPOPROTEIN"/>
    <property type="match status" value="1"/>
</dbReference>
<dbReference type="Pfam" id="PF13450">
    <property type="entry name" value="NAD_binding_8"/>
    <property type="match status" value="1"/>
</dbReference>
<evidence type="ECO:0000259" key="8">
    <source>
        <dbReference type="Pfam" id="PF05199"/>
    </source>
</evidence>
<dbReference type="InterPro" id="IPR051473">
    <property type="entry name" value="P2Ox-like"/>
</dbReference>
<evidence type="ECO:0000313" key="10">
    <source>
        <dbReference type="Proteomes" id="UP000035489"/>
    </source>
</evidence>
<evidence type="ECO:0000259" key="7">
    <source>
        <dbReference type="Pfam" id="PF00732"/>
    </source>
</evidence>
<dbReference type="PANTHER" id="PTHR42784">
    <property type="entry name" value="PYRANOSE 2-OXIDASE"/>
    <property type="match status" value="1"/>
</dbReference>
<dbReference type="Pfam" id="PF00732">
    <property type="entry name" value="GMC_oxred_N"/>
    <property type="match status" value="1"/>
</dbReference>
<dbReference type="GO" id="GO:0050660">
    <property type="term" value="F:flavin adenine dinucleotide binding"/>
    <property type="evidence" value="ECO:0007669"/>
    <property type="project" value="InterPro"/>
</dbReference>
<keyword evidence="5" id="KW-0560">Oxidoreductase</keyword>
<dbReference type="AlphaFoldDB" id="A0A0H1R5B7"/>
<dbReference type="InterPro" id="IPR036188">
    <property type="entry name" value="FAD/NAD-bd_sf"/>
</dbReference>
<dbReference type="Proteomes" id="UP000035489">
    <property type="component" value="Unassembled WGS sequence"/>
</dbReference>
<evidence type="ECO:0000256" key="1">
    <source>
        <dbReference type="ARBA" id="ARBA00001974"/>
    </source>
</evidence>
<protein>
    <submittedName>
        <fullName evidence="9">GMC family oxidoreductase</fullName>
    </submittedName>
</protein>
<evidence type="ECO:0000256" key="6">
    <source>
        <dbReference type="SAM" id="MobiDB-lite"/>
    </source>
</evidence>
<organism evidence="9 10">
    <name type="scientific">Microvirga vignae</name>
    <dbReference type="NCBI Taxonomy" id="1225564"/>
    <lineage>
        <taxon>Bacteria</taxon>
        <taxon>Pseudomonadati</taxon>
        <taxon>Pseudomonadota</taxon>
        <taxon>Alphaproteobacteria</taxon>
        <taxon>Hyphomicrobiales</taxon>
        <taxon>Methylobacteriaceae</taxon>
        <taxon>Microvirga</taxon>
    </lineage>
</organism>
<proteinExistence type="inferred from homology"/>
<dbReference type="Pfam" id="PF05199">
    <property type="entry name" value="GMC_oxred_C"/>
    <property type="match status" value="1"/>
</dbReference>
<dbReference type="PATRIC" id="fig|1225564.3.peg.153"/>
<name>A0A0H1R5B7_9HYPH</name>
<dbReference type="EMBL" id="LCYG01000103">
    <property type="protein sequence ID" value="KLK90016.1"/>
    <property type="molecule type" value="Genomic_DNA"/>
</dbReference>
<evidence type="ECO:0000256" key="5">
    <source>
        <dbReference type="ARBA" id="ARBA00023002"/>
    </source>
</evidence>
<evidence type="ECO:0000313" key="9">
    <source>
        <dbReference type="EMBL" id="KLK90016.1"/>
    </source>
</evidence>
<evidence type="ECO:0000256" key="3">
    <source>
        <dbReference type="ARBA" id="ARBA00022630"/>
    </source>
</evidence>
<evidence type="ECO:0000256" key="4">
    <source>
        <dbReference type="ARBA" id="ARBA00022827"/>
    </source>
</evidence>